<comment type="similarity">
    <text evidence="1">Belongs to the ABC transporter superfamily.</text>
</comment>
<dbReference type="PROSITE" id="PS50893">
    <property type="entry name" value="ABC_TRANSPORTER_2"/>
    <property type="match status" value="1"/>
</dbReference>
<dbReference type="CDD" id="cd03230">
    <property type="entry name" value="ABC_DR_subfamily_A"/>
    <property type="match status" value="1"/>
</dbReference>
<reference evidence="7" key="1">
    <citation type="submission" date="2016-05" db="EMBL/GenBank/DDBJ databases">
        <authorList>
            <person name="Wang W."/>
            <person name="Zhu L."/>
        </authorList>
    </citation>
    <scope>NUCLEOTIDE SEQUENCE [LARGE SCALE GENOMIC DNA]</scope>
    <source>
        <strain evidence="7">W-2</strain>
    </source>
</reference>
<evidence type="ECO:0000256" key="1">
    <source>
        <dbReference type="ARBA" id="ARBA00005417"/>
    </source>
</evidence>
<dbReference type="Pfam" id="PF00005">
    <property type="entry name" value="ABC_tran"/>
    <property type="match status" value="1"/>
</dbReference>
<dbReference type="SUPFAM" id="SSF52540">
    <property type="entry name" value="P-loop containing nucleoside triphosphate hydrolases"/>
    <property type="match status" value="1"/>
</dbReference>
<evidence type="ECO:0000256" key="3">
    <source>
        <dbReference type="ARBA" id="ARBA00022741"/>
    </source>
</evidence>
<dbReference type="Proteomes" id="UP000078290">
    <property type="component" value="Unassembled WGS sequence"/>
</dbReference>
<dbReference type="OrthoDB" id="9804819at2"/>
<dbReference type="GO" id="GO:0005524">
    <property type="term" value="F:ATP binding"/>
    <property type="evidence" value="ECO:0007669"/>
    <property type="project" value="UniProtKB-KW"/>
</dbReference>
<evidence type="ECO:0000259" key="5">
    <source>
        <dbReference type="PROSITE" id="PS50893"/>
    </source>
</evidence>
<evidence type="ECO:0000313" key="6">
    <source>
        <dbReference type="EMBL" id="OAT71856.1"/>
    </source>
</evidence>
<gene>
    <name evidence="6" type="ORF">A7K69_10620</name>
</gene>
<dbReference type="InterPro" id="IPR003593">
    <property type="entry name" value="AAA+_ATPase"/>
</dbReference>
<dbReference type="InterPro" id="IPR017871">
    <property type="entry name" value="ABC_transporter-like_CS"/>
</dbReference>
<dbReference type="InterPro" id="IPR050763">
    <property type="entry name" value="ABC_transporter_ATP-binding"/>
</dbReference>
<organism evidence="6 7">
    <name type="scientific">Parageobacillus thermoglucosidasius</name>
    <name type="common">Geobacillus thermoglucosidasius</name>
    <dbReference type="NCBI Taxonomy" id="1426"/>
    <lineage>
        <taxon>Bacteria</taxon>
        <taxon>Bacillati</taxon>
        <taxon>Bacillota</taxon>
        <taxon>Bacilli</taxon>
        <taxon>Bacillales</taxon>
        <taxon>Anoxybacillaceae</taxon>
        <taxon>Parageobacillus</taxon>
    </lineage>
</organism>
<dbReference type="EMBL" id="LXMA01000038">
    <property type="protein sequence ID" value="OAT71856.1"/>
    <property type="molecule type" value="Genomic_DNA"/>
</dbReference>
<sequence>MNYIELHNIAKSFDNKNYILKDINLSLHQGDRVGIIGGIGSGKTTLLRIILGLYTPTSGKINRNISNHEIGYLPSTKGIIEEFTVRENLIFWSQTYQSPIHVVEELIDRLNMDKMAEKKVSLLSSGMKQKLAFACSIIHSPKLLILDEPTVNLDVENRSLIKKFIQKYPKESCIVITSHNFDDIEHMCNRIVMIVDGTIKVKEELNKLKSDFQSSLVRIRTISKINQQQSILIKEEFPNVLVKDHEVILDKQIYKLNDVLLKLIHLNIEIRDVLENEAILEDIYLRLNKKEG</sequence>
<name>A0A1B7KP46_PARTM</name>
<accession>A0A1B7KP46</accession>
<evidence type="ECO:0000313" key="7">
    <source>
        <dbReference type="Proteomes" id="UP000078290"/>
    </source>
</evidence>
<dbReference type="PANTHER" id="PTHR42711:SF5">
    <property type="entry name" value="ABC TRANSPORTER ATP-BINDING PROTEIN NATA"/>
    <property type="match status" value="1"/>
</dbReference>
<dbReference type="InterPro" id="IPR027417">
    <property type="entry name" value="P-loop_NTPase"/>
</dbReference>
<protein>
    <submittedName>
        <fullName evidence="6">ABC transporter</fullName>
    </submittedName>
</protein>
<proteinExistence type="inferred from homology"/>
<feature type="domain" description="ABC transporter" evidence="5">
    <location>
        <begin position="4"/>
        <end position="221"/>
    </location>
</feature>
<dbReference type="Gene3D" id="3.40.50.300">
    <property type="entry name" value="P-loop containing nucleotide triphosphate hydrolases"/>
    <property type="match status" value="1"/>
</dbReference>
<keyword evidence="4" id="KW-0067">ATP-binding</keyword>
<keyword evidence="3" id="KW-0547">Nucleotide-binding</keyword>
<dbReference type="SMART" id="SM00382">
    <property type="entry name" value="AAA"/>
    <property type="match status" value="1"/>
</dbReference>
<comment type="caution">
    <text evidence="6">The sequence shown here is derived from an EMBL/GenBank/DDBJ whole genome shotgun (WGS) entry which is preliminary data.</text>
</comment>
<keyword evidence="2" id="KW-0813">Transport</keyword>
<dbReference type="InterPro" id="IPR003439">
    <property type="entry name" value="ABC_transporter-like_ATP-bd"/>
</dbReference>
<dbReference type="RefSeq" id="WP_064552363.1">
    <property type="nucleotide sequence ID" value="NZ_LXMA01000038.1"/>
</dbReference>
<dbReference type="PANTHER" id="PTHR42711">
    <property type="entry name" value="ABC TRANSPORTER ATP-BINDING PROTEIN"/>
    <property type="match status" value="1"/>
</dbReference>
<dbReference type="PROSITE" id="PS00211">
    <property type="entry name" value="ABC_TRANSPORTER_1"/>
    <property type="match status" value="1"/>
</dbReference>
<dbReference type="GO" id="GO:0016887">
    <property type="term" value="F:ATP hydrolysis activity"/>
    <property type="evidence" value="ECO:0007669"/>
    <property type="project" value="InterPro"/>
</dbReference>
<evidence type="ECO:0000256" key="2">
    <source>
        <dbReference type="ARBA" id="ARBA00022448"/>
    </source>
</evidence>
<dbReference type="AlphaFoldDB" id="A0A1B7KP46"/>
<evidence type="ECO:0000256" key="4">
    <source>
        <dbReference type="ARBA" id="ARBA00022840"/>
    </source>
</evidence>